<dbReference type="EMBL" id="KZ819605">
    <property type="protein sequence ID" value="PWN32806.1"/>
    <property type="molecule type" value="Genomic_DNA"/>
</dbReference>
<reference evidence="4 5" key="1">
    <citation type="journal article" date="2018" name="Mol. Biol. Evol.">
        <title>Broad Genomic Sampling Reveals a Smut Pathogenic Ancestry of the Fungal Clade Ustilaginomycotina.</title>
        <authorList>
            <person name="Kijpornyongpan T."/>
            <person name="Mondo S.J."/>
            <person name="Barry K."/>
            <person name="Sandor L."/>
            <person name="Lee J."/>
            <person name="Lipzen A."/>
            <person name="Pangilinan J."/>
            <person name="LaButti K."/>
            <person name="Hainaut M."/>
            <person name="Henrissat B."/>
            <person name="Grigoriev I.V."/>
            <person name="Spatafora J.W."/>
            <person name="Aime M.C."/>
        </authorList>
    </citation>
    <scope>NUCLEOTIDE SEQUENCE [LARGE SCALE GENOMIC DNA]</scope>
    <source>
        <strain evidence="4 5">MCA 3882</strain>
    </source>
</reference>
<feature type="region of interest" description="Disordered" evidence="1">
    <location>
        <begin position="430"/>
        <end position="464"/>
    </location>
</feature>
<dbReference type="InParanoid" id="A0A316V5L0"/>
<feature type="domain" description="DUF2786" evidence="2">
    <location>
        <begin position="58"/>
        <end position="96"/>
    </location>
</feature>
<gene>
    <name evidence="4" type="ORF">FA14DRAFT_174483</name>
</gene>
<feature type="compositionally biased region" description="Basic and acidic residues" evidence="1">
    <location>
        <begin position="362"/>
        <end position="383"/>
    </location>
</feature>
<dbReference type="AlphaFoldDB" id="A0A316V5L0"/>
<feature type="domain" description="DUF7168" evidence="3">
    <location>
        <begin position="111"/>
        <end position="247"/>
    </location>
</feature>
<feature type="compositionally biased region" description="Basic and acidic residues" evidence="1">
    <location>
        <begin position="335"/>
        <end position="353"/>
    </location>
</feature>
<dbReference type="Proteomes" id="UP000245771">
    <property type="component" value="Unassembled WGS sequence"/>
</dbReference>
<feature type="compositionally biased region" description="Basic and acidic residues" evidence="1">
    <location>
        <begin position="442"/>
        <end position="454"/>
    </location>
</feature>
<organism evidence="4 5">
    <name type="scientific">Meira miltonrushii</name>
    <dbReference type="NCBI Taxonomy" id="1280837"/>
    <lineage>
        <taxon>Eukaryota</taxon>
        <taxon>Fungi</taxon>
        <taxon>Dikarya</taxon>
        <taxon>Basidiomycota</taxon>
        <taxon>Ustilaginomycotina</taxon>
        <taxon>Exobasidiomycetes</taxon>
        <taxon>Exobasidiales</taxon>
        <taxon>Brachybasidiaceae</taxon>
        <taxon>Meira</taxon>
    </lineage>
</organism>
<accession>A0A316V5L0</accession>
<proteinExistence type="predicted"/>
<dbReference type="Pfam" id="PF23771">
    <property type="entry name" value="DUF7168"/>
    <property type="match status" value="1"/>
</dbReference>
<feature type="compositionally biased region" description="Acidic residues" evidence="1">
    <location>
        <begin position="311"/>
        <end position="334"/>
    </location>
</feature>
<sequence length="464" mass="51894">MARPARKGGEAGRDGRMAQQDAPPEKISRYARVTRLATDQSVDQEATNSKLEQVDSGLLERIRKMLKLAQHPNTTEAEAKQALRASARMLSAANLTEAEVMSKETAEEQAQRAGHSIVTIRHRDGKHVSLEQWSITLGHTINKAFNVKYFHTTWSSHDRIEFTFYGLRHNTVAAVISFEAVFNLALTWAADRTDVKGRTGKNSYLLGLSSSLYQMAKKEKKAEEEQAVEAEKHSLLKSEIEAVKLEERQQSRLDGNVTKSGTVADEDDEDDIVFVSIKHGPKREYDEIKVKNEGSSSENDLGDIAPGAITDGDESDDEFVDARADDDEEGEEELGDIKAEQERFDAAFDRRAEPSNNGTAVKQEDIVKSEPHDGVPPAVKEETEGVKVKFEDEAAVPAWQSHAQLTIFKETAARIADDYLKEMNTKIRNRKAKRNTAMHDSSAYKKGQEDARKVDLKRRRLEAD</sequence>
<dbReference type="GeneID" id="37022322"/>
<feature type="compositionally biased region" description="Basic residues" evidence="1">
    <location>
        <begin position="455"/>
        <end position="464"/>
    </location>
</feature>
<dbReference type="OrthoDB" id="3067443at2759"/>
<feature type="region of interest" description="Disordered" evidence="1">
    <location>
        <begin position="286"/>
        <end position="383"/>
    </location>
</feature>
<evidence type="ECO:0000256" key="1">
    <source>
        <dbReference type="SAM" id="MobiDB-lite"/>
    </source>
</evidence>
<dbReference type="InterPro" id="IPR024498">
    <property type="entry name" value="DUF2786"/>
</dbReference>
<protein>
    <submittedName>
        <fullName evidence="4">Uncharacterized protein</fullName>
    </submittedName>
</protein>
<name>A0A316V5L0_9BASI</name>
<dbReference type="Pfam" id="PF10979">
    <property type="entry name" value="DUF2786"/>
    <property type="match status" value="1"/>
</dbReference>
<evidence type="ECO:0000259" key="3">
    <source>
        <dbReference type="Pfam" id="PF23771"/>
    </source>
</evidence>
<feature type="region of interest" description="Disordered" evidence="1">
    <location>
        <begin position="1"/>
        <end position="27"/>
    </location>
</feature>
<dbReference type="InterPro" id="IPR055592">
    <property type="entry name" value="DUF7168"/>
</dbReference>
<evidence type="ECO:0000313" key="4">
    <source>
        <dbReference type="EMBL" id="PWN32806.1"/>
    </source>
</evidence>
<dbReference type="STRING" id="1280837.A0A316V5L0"/>
<keyword evidence="5" id="KW-1185">Reference proteome</keyword>
<feature type="compositionally biased region" description="Basic and acidic residues" evidence="1">
    <location>
        <begin position="7"/>
        <end position="16"/>
    </location>
</feature>
<evidence type="ECO:0000259" key="2">
    <source>
        <dbReference type="Pfam" id="PF10979"/>
    </source>
</evidence>
<dbReference type="RefSeq" id="XP_025353108.1">
    <property type="nucleotide sequence ID" value="XM_025500541.1"/>
</dbReference>
<evidence type="ECO:0000313" key="5">
    <source>
        <dbReference type="Proteomes" id="UP000245771"/>
    </source>
</evidence>